<evidence type="ECO:0000256" key="10">
    <source>
        <dbReference type="ARBA" id="ARBA00023180"/>
    </source>
</evidence>
<keyword evidence="4 13" id="KW-0894">Sodium channel</keyword>
<organism evidence="15 16">
    <name type="scientific">Ditylenchus destructor</name>
    <dbReference type="NCBI Taxonomy" id="166010"/>
    <lineage>
        <taxon>Eukaryota</taxon>
        <taxon>Metazoa</taxon>
        <taxon>Ecdysozoa</taxon>
        <taxon>Nematoda</taxon>
        <taxon>Chromadorea</taxon>
        <taxon>Rhabditida</taxon>
        <taxon>Tylenchina</taxon>
        <taxon>Tylenchomorpha</taxon>
        <taxon>Sphaerularioidea</taxon>
        <taxon>Anguinidae</taxon>
        <taxon>Anguininae</taxon>
        <taxon>Ditylenchus</taxon>
    </lineage>
</organism>
<evidence type="ECO:0000313" key="16">
    <source>
        <dbReference type="Proteomes" id="UP001201812"/>
    </source>
</evidence>
<comment type="similarity">
    <text evidence="2 13">Belongs to the amiloride-sensitive sodium channel (TC 1.A.6) family.</text>
</comment>
<dbReference type="EMBL" id="JAKKPZ010000037">
    <property type="protein sequence ID" value="KAI1708076.1"/>
    <property type="molecule type" value="Genomic_DNA"/>
</dbReference>
<keyword evidence="9 14" id="KW-0472">Membrane</keyword>
<gene>
    <name evidence="15" type="ORF">DdX_12021</name>
</gene>
<dbReference type="GO" id="GO:0005886">
    <property type="term" value="C:plasma membrane"/>
    <property type="evidence" value="ECO:0007669"/>
    <property type="project" value="TreeGrafter"/>
</dbReference>
<protein>
    <submittedName>
        <fullName evidence="15">Amiloride-sensitive sodium channel domain-containing protein</fullName>
    </submittedName>
</protein>
<evidence type="ECO:0000256" key="3">
    <source>
        <dbReference type="ARBA" id="ARBA00022448"/>
    </source>
</evidence>
<dbReference type="Pfam" id="PF00858">
    <property type="entry name" value="ASC"/>
    <property type="match status" value="1"/>
</dbReference>
<keyword evidence="3 13" id="KW-0813">Transport</keyword>
<comment type="subcellular location">
    <subcellularLocation>
        <location evidence="1">Membrane</location>
        <topology evidence="1">Multi-pass membrane protein</topology>
    </subcellularLocation>
</comment>
<keyword evidence="6 14" id="KW-1133">Transmembrane helix</keyword>
<name>A0AAD4MVT0_9BILA</name>
<evidence type="ECO:0000256" key="14">
    <source>
        <dbReference type="SAM" id="Phobius"/>
    </source>
</evidence>
<evidence type="ECO:0000256" key="12">
    <source>
        <dbReference type="ARBA" id="ARBA00023303"/>
    </source>
</evidence>
<dbReference type="PANTHER" id="PTHR11690">
    <property type="entry name" value="AMILORIDE-SENSITIVE SODIUM CHANNEL-RELATED"/>
    <property type="match status" value="1"/>
</dbReference>
<evidence type="ECO:0000256" key="5">
    <source>
        <dbReference type="ARBA" id="ARBA00022692"/>
    </source>
</evidence>
<keyword evidence="11 13" id="KW-0739">Sodium transport</keyword>
<sequence>MELNEFVGTSYDHFSTSSAIHVGRRPSLYNSRYDINNRADSLISSHAYLAGARKKCTCRFLWNYELHGLTAYLKAKTVGGRLLWSFTIAICIFLAATTTQTMFSDYLEHQTATLVTVRQRPEMKLPSIIICPKNPDALNYPKILRDMGKRLPHLDRVTLGRLLAFVIAGAGFSNVNEVLHQVSPNEMQRLSAMYRRWKGNRTLADFYTTLIEKNGYTCDELFQECHYGYQKLNCCDIVRPYYVMLRGRCFRIDNFTQTDPDVLGKLSISMNQLHSRLSERSGLQPQVIAYISDKYPDVATFPRFYLNFHMPIYVRVRARRMVLLPWNNQCTTLPQYKGKACYVIKWLELKVIKPLNCTVYYLRHKIPGYPVCDPETIVKNYKTVTNVSMIGYNERCLPQCHRFDHRIRAFHSDLIPYSIKKPLPAFRLEMSYVDLEIERYEEVLTTSLPGFVSQLGGQSGLFIGVSACTIIQILLALTKITYNFVCGLPISHDMFL</sequence>
<dbReference type="InterPro" id="IPR001873">
    <property type="entry name" value="ENaC"/>
</dbReference>
<reference evidence="15" key="1">
    <citation type="submission" date="2022-01" db="EMBL/GenBank/DDBJ databases">
        <title>Genome Sequence Resource for Two Populations of Ditylenchus destructor, the Migratory Endoparasitic Phytonematode.</title>
        <authorList>
            <person name="Zhang H."/>
            <person name="Lin R."/>
            <person name="Xie B."/>
        </authorList>
    </citation>
    <scope>NUCLEOTIDE SEQUENCE</scope>
    <source>
        <strain evidence="15">BazhouSP</strain>
    </source>
</reference>
<keyword evidence="8 13" id="KW-0406">Ion transport</keyword>
<accession>A0AAD4MVT0</accession>
<dbReference type="PANTHER" id="PTHR11690:SF1">
    <property type="entry name" value="DEGENERIN LIKE"/>
    <property type="match status" value="1"/>
</dbReference>
<evidence type="ECO:0000256" key="7">
    <source>
        <dbReference type="ARBA" id="ARBA00023053"/>
    </source>
</evidence>
<dbReference type="Proteomes" id="UP001201812">
    <property type="component" value="Unassembled WGS sequence"/>
</dbReference>
<evidence type="ECO:0000256" key="1">
    <source>
        <dbReference type="ARBA" id="ARBA00004141"/>
    </source>
</evidence>
<evidence type="ECO:0000256" key="6">
    <source>
        <dbReference type="ARBA" id="ARBA00022989"/>
    </source>
</evidence>
<keyword evidence="10" id="KW-0325">Glycoprotein</keyword>
<dbReference type="GO" id="GO:0015280">
    <property type="term" value="F:ligand-gated sodium channel activity"/>
    <property type="evidence" value="ECO:0007669"/>
    <property type="project" value="TreeGrafter"/>
</dbReference>
<keyword evidence="12 13" id="KW-0407">Ion channel</keyword>
<comment type="caution">
    <text evidence="15">The sequence shown here is derived from an EMBL/GenBank/DDBJ whole genome shotgun (WGS) entry which is preliminary data.</text>
</comment>
<feature type="transmembrane region" description="Helical" evidence="14">
    <location>
        <begin position="82"/>
        <end position="103"/>
    </location>
</feature>
<keyword evidence="16" id="KW-1185">Reference proteome</keyword>
<dbReference type="AlphaFoldDB" id="A0AAD4MVT0"/>
<keyword evidence="7" id="KW-0915">Sodium</keyword>
<evidence type="ECO:0000256" key="13">
    <source>
        <dbReference type="RuleBase" id="RU000679"/>
    </source>
</evidence>
<dbReference type="Gene3D" id="1.10.287.770">
    <property type="entry name" value="YojJ-like"/>
    <property type="match status" value="1"/>
</dbReference>
<keyword evidence="5 13" id="KW-0812">Transmembrane</keyword>
<evidence type="ECO:0000256" key="11">
    <source>
        <dbReference type="ARBA" id="ARBA00023201"/>
    </source>
</evidence>
<evidence type="ECO:0000256" key="2">
    <source>
        <dbReference type="ARBA" id="ARBA00007193"/>
    </source>
</evidence>
<proteinExistence type="inferred from homology"/>
<evidence type="ECO:0000256" key="4">
    <source>
        <dbReference type="ARBA" id="ARBA00022461"/>
    </source>
</evidence>
<evidence type="ECO:0000256" key="8">
    <source>
        <dbReference type="ARBA" id="ARBA00023065"/>
    </source>
</evidence>
<evidence type="ECO:0000313" key="15">
    <source>
        <dbReference type="EMBL" id="KAI1708076.1"/>
    </source>
</evidence>
<evidence type="ECO:0000256" key="9">
    <source>
        <dbReference type="ARBA" id="ARBA00023136"/>
    </source>
</evidence>